<organism evidence="14 15">
    <name type="scientific">Steinernema hermaphroditum</name>
    <dbReference type="NCBI Taxonomy" id="289476"/>
    <lineage>
        <taxon>Eukaryota</taxon>
        <taxon>Metazoa</taxon>
        <taxon>Ecdysozoa</taxon>
        <taxon>Nematoda</taxon>
        <taxon>Chromadorea</taxon>
        <taxon>Rhabditida</taxon>
        <taxon>Tylenchina</taxon>
        <taxon>Panagrolaimomorpha</taxon>
        <taxon>Strongyloidoidea</taxon>
        <taxon>Steinernematidae</taxon>
        <taxon>Steinernema</taxon>
    </lineage>
</organism>
<keyword evidence="9" id="KW-0735">Signal-anchor</keyword>
<feature type="transmembrane region" description="Helical" evidence="12">
    <location>
        <begin position="20"/>
        <end position="36"/>
    </location>
</feature>
<keyword evidence="11 12" id="KW-0472">Membrane</keyword>
<dbReference type="InterPro" id="IPR026050">
    <property type="entry name" value="C1GALT1/C1GALT1_chp1"/>
</dbReference>
<keyword evidence="8" id="KW-0547">Nucleotide-binding</keyword>
<dbReference type="GO" id="GO:0016020">
    <property type="term" value="C:membrane"/>
    <property type="evidence" value="ECO:0007669"/>
    <property type="project" value="UniProtKB-SubCell"/>
</dbReference>
<evidence type="ECO:0000259" key="13">
    <source>
        <dbReference type="Pfam" id="PF02434"/>
    </source>
</evidence>
<keyword evidence="15" id="KW-1185">Reference proteome</keyword>
<feature type="domain" description="Fringe-like glycosyltransferase" evidence="13">
    <location>
        <begin position="78"/>
        <end position="244"/>
    </location>
</feature>
<evidence type="ECO:0000256" key="5">
    <source>
        <dbReference type="ARBA" id="ARBA00022676"/>
    </source>
</evidence>
<sequence>MAAADISLWRAPFRHMTRNPAISLIVALFLVVYFKYSTTGNPQDVVESTLPSTVPPIEQILRNVTISTAAQKLPNKGSIFCFVTTTKKYHKARAQAVAETWLPRCDHGELFTNSSDHLSPSTPYRTIYRNLNDTYGQLFWKTKLSIHYVYKYISSDFDWYLKADDDTFIIVENLRAYLSTLDPTKPHYIGFRMKPYLKKGYNSGGAGYVLSREAMRIFSEELYENNTLCPFSDFEDVGIGSCLSRAGIYPEVTVDREGRQRFLPYDFPQVFRGMLDESGADYWFVEKPKKGYDAFSPELISIHHLNADQIRMLEISLYRLRVAKRWTKRRQSI</sequence>
<evidence type="ECO:0000256" key="2">
    <source>
        <dbReference type="ARBA" id="ARBA00004922"/>
    </source>
</evidence>
<comment type="similarity">
    <text evidence="3">Belongs to the glycosyltransferase 31 family. Beta3-Gal-T subfamily.</text>
</comment>
<gene>
    <name evidence="14" type="ORF">QR680_007868</name>
</gene>
<evidence type="ECO:0000313" key="14">
    <source>
        <dbReference type="EMBL" id="KAK0422922.1"/>
    </source>
</evidence>
<evidence type="ECO:0000313" key="15">
    <source>
        <dbReference type="Proteomes" id="UP001175271"/>
    </source>
</evidence>
<dbReference type="Proteomes" id="UP001175271">
    <property type="component" value="Unassembled WGS sequence"/>
</dbReference>
<evidence type="ECO:0000256" key="12">
    <source>
        <dbReference type="SAM" id="Phobius"/>
    </source>
</evidence>
<dbReference type="EC" id="2.4.1.122" evidence="4"/>
<name>A0AA39IGY1_9BILA</name>
<evidence type="ECO:0000256" key="11">
    <source>
        <dbReference type="ARBA" id="ARBA00023136"/>
    </source>
</evidence>
<keyword evidence="7 12" id="KW-0812">Transmembrane</keyword>
<evidence type="ECO:0000256" key="4">
    <source>
        <dbReference type="ARBA" id="ARBA00012557"/>
    </source>
</evidence>
<dbReference type="Gene3D" id="3.90.550.50">
    <property type="match status" value="1"/>
</dbReference>
<protein>
    <recommendedName>
        <fullName evidence="4">N-acetylgalactosaminide beta-1,3-galactosyltransferase</fullName>
        <ecNumber evidence="4">2.4.1.122</ecNumber>
    </recommendedName>
</protein>
<comment type="caution">
    <text evidence="14">The sequence shown here is derived from an EMBL/GenBank/DDBJ whole genome shotgun (WGS) entry which is preliminary data.</text>
</comment>
<dbReference type="PANTHER" id="PTHR23033:SF12">
    <property type="entry name" value="GLYCOPROTEIN-N-ACETYLGALACTOSAMINE 3-BETA-GALACTOSYLTRANSFERASE 1-RELATED"/>
    <property type="match status" value="1"/>
</dbReference>
<evidence type="ECO:0000256" key="7">
    <source>
        <dbReference type="ARBA" id="ARBA00022692"/>
    </source>
</evidence>
<dbReference type="PANTHER" id="PTHR23033">
    <property type="entry name" value="BETA1,3-GALACTOSYLTRANSFERASE"/>
    <property type="match status" value="1"/>
</dbReference>
<proteinExistence type="inferred from homology"/>
<dbReference type="InterPro" id="IPR003378">
    <property type="entry name" value="Fringe-like_glycosylTrfase"/>
</dbReference>
<reference evidence="14" key="1">
    <citation type="submission" date="2023-06" db="EMBL/GenBank/DDBJ databases">
        <title>Genomic analysis of the entomopathogenic nematode Steinernema hermaphroditum.</title>
        <authorList>
            <person name="Schwarz E.M."/>
            <person name="Heppert J.K."/>
            <person name="Baniya A."/>
            <person name="Schwartz H.T."/>
            <person name="Tan C.-H."/>
            <person name="Antoshechkin I."/>
            <person name="Sternberg P.W."/>
            <person name="Goodrich-Blair H."/>
            <person name="Dillman A.R."/>
        </authorList>
    </citation>
    <scope>NUCLEOTIDE SEQUENCE</scope>
    <source>
        <strain evidence="14">PS9179</strain>
        <tissue evidence="14">Whole animal</tissue>
    </source>
</reference>
<dbReference type="AlphaFoldDB" id="A0AA39IGY1"/>
<dbReference type="Pfam" id="PF02434">
    <property type="entry name" value="Fringe"/>
    <property type="match status" value="1"/>
</dbReference>
<evidence type="ECO:0000256" key="8">
    <source>
        <dbReference type="ARBA" id="ARBA00022741"/>
    </source>
</evidence>
<evidence type="ECO:0000256" key="9">
    <source>
        <dbReference type="ARBA" id="ARBA00022968"/>
    </source>
</evidence>
<keyword evidence="6" id="KW-0808">Transferase</keyword>
<comment type="pathway">
    <text evidence="2">Protein modification; protein glycosylation.</text>
</comment>
<keyword evidence="5" id="KW-0328">Glycosyltransferase</keyword>
<dbReference type="EMBL" id="JAUCMV010000001">
    <property type="protein sequence ID" value="KAK0422922.1"/>
    <property type="molecule type" value="Genomic_DNA"/>
</dbReference>
<dbReference type="GO" id="GO:0016263">
    <property type="term" value="F:glycoprotein-N-acetylgalactosamine 3-beta-galactosyltransferase activity"/>
    <property type="evidence" value="ECO:0007669"/>
    <property type="project" value="UniProtKB-EC"/>
</dbReference>
<evidence type="ECO:0000256" key="3">
    <source>
        <dbReference type="ARBA" id="ARBA00006462"/>
    </source>
</evidence>
<evidence type="ECO:0000256" key="6">
    <source>
        <dbReference type="ARBA" id="ARBA00022679"/>
    </source>
</evidence>
<dbReference type="GO" id="GO:0000166">
    <property type="term" value="F:nucleotide binding"/>
    <property type="evidence" value="ECO:0007669"/>
    <property type="project" value="UniProtKB-KW"/>
</dbReference>
<evidence type="ECO:0000256" key="1">
    <source>
        <dbReference type="ARBA" id="ARBA00004606"/>
    </source>
</evidence>
<evidence type="ECO:0000256" key="10">
    <source>
        <dbReference type="ARBA" id="ARBA00022989"/>
    </source>
</evidence>
<accession>A0AA39IGY1</accession>
<comment type="subcellular location">
    <subcellularLocation>
        <location evidence="1">Membrane</location>
        <topology evidence="1">Single-pass type II membrane protein</topology>
    </subcellularLocation>
</comment>
<keyword evidence="10 12" id="KW-1133">Transmembrane helix</keyword>